<name>A0AAP5E945_9GAMM</name>
<feature type="domain" description="Orn/Lys/Arg decarboxylases family 1 pyridoxal-P attachment site" evidence="8">
    <location>
        <begin position="566"/>
        <end position="746"/>
    </location>
</feature>
<keyword evidence="5" id="KW-0210">Decarboxylase</keyword>
<dbReference type="KEGG" id="srh:BAY15_2178"/>
<protein>
    <submittedName>
        <fullName evidence="10">Arginine decarboxylase</fullName>
        <ecNumber evidence="10">4.1.1.19</ecNumber>
    </submittedName>
</protein>
<gene>
    <name evidence="10" type="ORF">QE424_001598</name>
</gene>
<evidence type="ECO:0000256" key="2">
    <source>
        <dbReference type="ARBA" id="ARBA00010671"/>
    </source>
</evidence>
<dbReference type="PANTHER" id="PTHR42832:SF4">
    <property type="entry name" value="BLR3474 PROTEIN"/>
    <property type="match status" value="1"/>
</dbReference>
<evidence type="ECO:0000256" key="6">
    <source>
        <dbReference type="ARBA" id="ARBA00022898"/>
    </source>
</evidence>
<feature type="domain" description="Orn/Lys/Arg decarboxylases family 1 pyridoxal-P attachment site" evidence="8">
    <location>
        <begin position="293"/>
        <end position="517"/>
    </location>
</feature>
<dbReference type="GO" id="GO:0008483">
    <property type="term" value="F:transaminase activity"/>
    <property type="evidence" value="ECO:0007669"/>
    <property type="project" value="UniProtKB-KW"/>
</dbReference>
<comment type="caution">
    <text evidence="10">The sequence shown here is derived from an EMBL/GenBank/DDBJ whole genome shotgun (WGS) entry which is preliminary data.</text>
</comment>
<comment type="similarity">
    <text evidence="2">Belongs to the Orn/Lys/Arg decarboxylase class-I family.</text>
</comment>
<feature type="domain" description="Orn/Lys/Arg decarboxylase C-terminal" evidence="9">
    <location>
        <begin position="820"/>
        <end position="883"/>
    </location>
</feature>
<dbReference type="RefSeq" id="WP_068852487.1">
    <property type="nucleotide sequence ID" value="NZ_CP016294.1"/>
</dbReference>
<evidence type="ECO:0000256" key="3">
    <source>
        <dbReference type="ARBA" id="ARBA00022576"/>
    </source>
</evidence>
<keyword evidence="7 10" id="KW-0456">Lyase</keyword>
<comment type="cofactor">
    <cofactor evidence="1">
        <name>pyridoxal 5'-phosphate</name>
        <dbReference type="ChEBI" id="CHEBI:597326"/>
    </cofactor>
</comment>
<dbReference type="InterPro" id="IPR050881">
    <property type="entry name" value="LL-DAP_aminotransferase"/>
</dbReference>
<dbReference type="PANTHER" id="PTHR42832">
    <property type="entry name" value="AMINO ACID AMINOTRANSFERASE"/>
    <property type="match status" value="1"/>
</dbReference>
<organism evidence="10 11">
    <name type="scientific">Stenotrophomonas rhizophila</name>
    <dbReference type="NCBI Taxonomy" id="216778"/>
    <lineage>
        <taxon>Bacteria</taxon>
        <taxon>Pseudomonadati</taxon>
        <taxon>Pseudomonadota</taxon>
        <taxon>Gammaproteobacteria</taxon>
        <taxon>Lysobacterales</taxon>
        <taxon>Lysobacteraceae</taxon>
        <taxon>Stenotrophomonas</taxon>
    </lineage>
</organism>
<dbReference type="Pfam" id="PF01276">
    <property type="entry name" value="OKR_DC_1"/>
    <property type="match status" value="2"/>
</dbReference>
<dbReference type="Proteomes" id="UP001226084">
    <property type="component" value="Unassembled WGS sequence"/>
</dbReference>
<evidence type="ECO:0000259" key="8">
    <source>
        <dbReference type="Pfam" id="PF01276"/>
    </source>
</evidence>
<evidence type="ECO:0000256" key="4">
    <source>
        <dbReference type="ARBA" id="ARBA00022679"/>
    </source>
</evidence>
<keyword evidence="4" id="KW-0808">Transferase</keyword>
<dbReference type="EMBL" id="JAUTAS010000001">
    <property type="protein sequence ID" value="MDQ1108439.1"/>
    <property type="molecule type" value="Genomic_DNA"/>
</dbReference>
<dbReference type="GO" id="GO:0008792">
    <property type="term" value="F:arginine decarboxylase activity"/>
    <property type="evidence" value="ECO:0007669"/>
    <property type="project" value="UniProtKB-EC"/>
</dbReference>
<keyword evidence="6" id="KW-0663">Pyridoxal phosphate</keyword>
<dbReference type="Gene3D" id="3.40.640.10">
    <property type="entry name" value="Type I PLP-dependent aspartate aminotransferase-like (Major domain)"/>
    <property type="match status" value="1"/>
</dbReference>
<keyword evidence="3" id="KW-0032">Aminotransferase</keyword>
<dbReference type="AlphaFoldDB" id="A0AAP5E945"/>
<sequence>MNADPAALPQLSTVLAAASMRADHWRQLNAYARAWAAAGTDSAERRGACVEALADLRPLEQCWAYPGERLLGALAAALADNDAAQFARLARKLSAAILSGDFRRDEQAWNADDDGDRTLLDALPPELLGAPDKPYFEVLIVTPNEPALWQRARDEMRAMRRVDDQFHYAVTHAGSFEDAALAAMVNADVQAVVIVDGFRFTSLLDIPDLKQFLARNLGSDDEPSTAGALSTSLARALKHFRPELDLYLLTDRSPERLAGSDEAAPLRRVFHHVEEPMEVHLALLDGIADRYETPYFDNLKKYALRPIGTFHALPIARGKSIFGSNWIRDMGHFYGTNILFAESSATTGGLDSLLEPTGTIKRAQTAAARAFGAKRAYFGTNGTSTSNKIVVQAVCKPGDIVIVDRNCHKSHHYGFVLSGAQPYYVEAFPLTQYSMYGAVPLRTIKQALLDCQAGGKLDRVKVIDMTNCTFDGHMYNPQRVMEECLAIKPDLIFLWDEAWFGFARFSPLHRRRTGLGAAAALTERYRSKAYRTEYEAWKAQRGKVEPGDPAQLDEHLLPDPDKVRIRVYQTNSTHKSMSAFRQGSMMLVWDEDFHEVEGPFEEAFFAHTSTSPNLQLIASLDLARRQMELEGYGLTLKMTDLALRLRRTINGHPLISKYFHVATPEDMIPAEFRASGLRDYGPPNASWVETLQAWDDDEFALDPTRLTVICGAAGFDGTQFKGLLAERFDIQINKTSRNSILVQTNINNTHSDAALLIKALADLSREIEARLAQEGANGRQVFADRVRALMTDVPDLPNFSQFHDAFREAPDGASNEGHMRPAFFMAYEEANCEFVRLHSDDVDRRLAEGPQMVSANFVIPYPPGFPIMVPGQVITADTIAFMRKLDVKEIHGYHAAQGIKLIKPDALAGLRAGSLQ</sequence>
<reference evidence="10" key="1">
    <citation type="submission" date="2023-07" db="EMBL/GenBank/DDBJ databases">
        <title>Functional and genomic diversity of the sorghum phyllosphere microbiome.</title>
        <authorList>
            <person name="Shade A."/>
        </authorList>
    </citation>
    <scope>NUCLEOTIDE SEQUENCE</scope>
    <source>
        <strain evidence="10">SORGH_AS_0457</strain>
    </source>
</reference>
<accession>A0AAP5E945</accession>
<evidence type="ECO:0000256" key="5">
    <source>
        <dbReference type="ARBA" id="ARBA00022793"/>
    </source>
</evidence>
<dbReference type="InterPro" id="IPR015421">
    <property type="entry name" value="PyrdxlP-dep_Trfase_major"/>
</dbReference>
<evidence type="ECO:0000259" key="9">
    <source>
        <dbReference type="Pfam" id="PF03711"/>
    </source>
</evidence>
<dbReference type="Gene3D" id="3.90.100.10">
    <property type="entry name" value="Orn/Lys/Arg decarboxylase, C-terminal domain"/>
    <property type="match status" value="1"/>
</dbReference>
<dbReference type="InterPro" id="IPR008286">
    <property type="entry name" value="Prn/Lys/Arg_de-COase_C"/>
</dbReference>
<dbReference type="InterPro" id="IPR000310">
    <property type="entry name" value="Orn/Lys/Arg_deCO2ase_major_dom"/>
</dbReference>
<evidence type="ECO:0000256" key="1">
    <source>
        <dbReference type="ARBA" id="ARBA00001933"/>
    </source>
</evidence>
<dbReference type="InterPro" id="IPR015424">
    <property type="entry name" value="PyrdxlP-dep_Trfase"/>
</dbReference>
<dbReference type="Pfam" id="PF03711">
    <property type="entry name" value="OKR_DC_1_C"/>
    <property type="match status" value="1"/>
</dbReference>
<evidence type="ECO:0000313" key="10">
    <source>
        <dbReference type="EMBL" id="MDQ1108439.1"/>
    </source>
</evidence>
<evidence type="ECO:0000313" key="11">
    <source>
        <dbReference type="Proteomes" id="UP001226084"/>
    </source>
</evidence>
<dbReference type="EC" id="4.1.1.19" evidence="10"/>
<proteinExistence type="inferred from homology"/>
<dbReference type="SUPFAM" id="SSF53383">
    <property type="entry name" value="PLP-dependent transferases"/>
    <property type="match status" value="1"/>
</dbReference>
<evidence type="ECO:0000256" key="7">
    <source>
        <dbReference type="ARBA" id="ARBA00023239"/>
    </source>
</evidence>